<dbReference type="STRING" id="660122.C7ZIV0"/>
<dbReference type="InParanoid" id="C7ZIV0"/>
<comment type="similarity">
    <text evidence="1">Belongs to the asaB hydroxylase/desaturase family.</text>
</comment>
<keyword evidence="3" id="KW-1185">Reference proteome</keyword>
<dbReference type="EMBL" id="GG698931">
    <property type="protein sequence ID" value="EEU36149.1"/>
    <property type="molecule type" value="Genomic_DNA"/>
</dbReference>
<reference evidence="2 3" key="1">
    <citation type="journal article" date="2009" name="PLoS Genet.">
        <title>The genome of Nectria haematococca: contribution of supernumerary chromosomes to gene expansion.</title>
        <authorList>
            <person name="Coleman J.J."/>
            <person name="Rounsley S.D."/>
            <person name="Rodriguez-Carres M."/>
            <person name="Kuo A."/>
            <person name="Wasmann C.C."/>
            <person name="Grimwood J."/>
            <person name="Schmutz J."/>
            <person name="Taga M."/>
            <person name="White G.J."/>
            <person name="Zhou S."/>
            <person name="Schwartz D.C."/>
            <person name="Freitag M."/>
            <person name="Ma L.J."/>
            <person name="Danchin E.G."/>
            <person name="Henrissat B."/>
            <person name="Coutinho P.M."/>
            <person name="Nelson D.R."/>
            <person name="Straney D."/>
            <person name="Napoli C.A."/>
            <person name="Barker B.M."/>
            <person name="Gribskov M."/>
            <person name="Rep M."/>
            <person name="Kroken S."/>
            <person name="Molnar I."/>
            <person name="Rensing C."/>
            <person name="Kennell J.C."/>
            <person name="Zamora J."/>
            <person name="Farman M.L."/>
            <person name="Selker E.U."/>
            <person name="Salamov A."/>
            <person name="Shapiro H."/>
            <person name="Pangilinan J."/>
            <person name="Lindquist E."/>
            <person name="Lamers C."/>
            <person name="Grigoriev I.V."/>
            <person name="Geiser D.M."/>
            <person name="Covert S.F."/>
            <person name="Temporini E."/>
            <person name="Vanetten H.D."/>
        </authorList>
    </citation>
    <scope>NUCLEOTIDE SEQUENCE [LARGE SCALE GENOMIC DNA]</scope>
    <source>
        <strain evidence="3">ATCC MYA-4622 / CBS 123669 / FGSC 9596 / NRRL 45880 / 77-13-4</strain>
    </source>
</reference>
<evidence type="ECO:0000313" key="2">
    <source>
        <dbReference type="EMBL" id="EEU36149.1"/>
    </source>
</evidence>
<dbReference type="eggNOG" id="ENOG502SRIH">
    <property type="taxonomic scope" value="Eukaryota"/>
</dbReference>
<sequence length="325" mass="37121">MASLTSWFTSWLGRPIQAAADPLEQAILPKREANLEFLDDSHPKYKTEKPYYSNVPFTKTDAPNTNVVSKQCCVPLHNIRGYEALFNLDVHGFQLIKNPSTFDQWQDGHKVVQDVYPEITELLKSQLGGDVRVIVFDHTVGALMTTNEAEPLTHFQLRRSNILDGSTDAPQGENFAPPSRVAHVDQTHKATIGQIKLDFKAEAERVLENRFRIINVWRPIRGPVKQHPFVLCDYRTAKSDFIPCDLVYPHTVTEIMVFRNTASQKWYFIDQQTPDEAWIFKIMDSQSLNDPDVAEFSPHTSFFDENEALAGCVRESVEFRAYVFG</sequence>
<dbReference type="HOGENOM" id="CLU_042688_0_2_1"/>
<dbReference type="NCBIfam" id="NF041278">
    <property type="entry name" value="CmcJ_NvfI_EfuI"/>
    <property type="match status" value="1"/>
</dbReference>
<dbReference type="Proteomes" id="UP000005206">
    <property type="component" value="Chromosome 12"/>
</dbReference>
<dbReference type="OMA" id="QSDEEVW"/>
<gene>
    <name evidence="2" type="ORF">NECHADRAFT_87272</name>
</gene>
<dbReference type="VEuPathDB" id="FungiDB:NECHADRAFT_87272"/>
<dbReference type="PANTHER" id="PTHR34598">
    <property type="entry name" value="BLL6449 PROTEIN"/>
    <property type="match status" value="1"/>
</dbReference>
<evidence type="ECO:0000313" key="3">
    <source>
        <dbReference type="Proteomes" id="UP000005206"/>
    </source>
</evidence>
<evidence type="ECO:0000256" key="1">
    <source>
        <dbReference type="ARBA" id="ARBA00023604"/>
    </source>
</evidence>
<protein>
    <submittedName>
        <fullName evidence="2">Uncharacterized protein</fullName>
    </submittedName>
</protein>
<name>C7ZIV0_FUSV7</name>
<dbReference type="GO" id="GO:0016491">
    <property type="term" value="F:oxidoreductase activity"/>
    <property type="evidence" value="ECO:0007669"/>
    <property type="project" value="InterPro"/>
</dbReference>
<dbReference type="GeneID" id="9674128"/>
<dbReference type="PANTHER" id="PTHR34598:SF3">
    <property type="entry name" value="OXIDOREDUCTASE AN1597"/>
    <property type="match status" value="1"/>
</dbReference>
<dbReference type="AlphaFoldDB" id="C7ZIV0"/>
<organism evidence="2 3">
    <name type="scientific">Fusarium vanettenii (strain ATCC MYA-4622 / CBS 123669 / FGSC 9596 / NRRL 45880 / 77-13-4)</name>
    <name type="common">Fusarium solani subsp. pisi</name>
    <dbReference type="NCBI Taxonomy" id="660122"/>
    <lineage>
        <taxon>Eukaryota</taxon>
        <taxon>Fungi</taxon>
        <taxon>Dikarya</taxon>
        <taxon>Ascomycota</taxon>
        <taxon>Pezizomycotina</taxon>
        <taxon>Sordariomycetes</taxon>
        <taxon>Hypocreomycetidae</taxon>
        <taxon>Hypocreales</taxon>
        <taxon>Nectriaceae</taxon>
        <taxon>Fusarium</taxon>
        <taxon>Fusarium solani species complex</taxon>
        <taxon>Fusarium vanettenii</taxon>
    </lineage>
</organism>
<dbReference type="KEGG" id="nhe:NECHADRAFT_87272"/>
<accession>C7ZIV0</accession>
<proteinExistence type="inferred from homology"/>
<dbReference type="RefSeq" id="XP_003041862.1">
    <property type="nucleotide sequence ID" value="XM_003041816.1"/>
</dbReference>
<dbReference type="OrthoDB" id="412788at2759"/>
<dbReference type="InterPro" id="IPR044053">
    <property type="entry name" value="AsaB-like"/>
</dbReference>